<organism evidence="1 2">
    <name type="scientific">Amycolatopsis cynarae</name>
    <dbReference type="NCBI Taxonomy" id="2995223"/>
    <lineage>
        <taxon>Bacteria</taxon>
        <taxon>Bacillati</taxon>
        <taxon>Actinomycetota</taxon>
        <taxon>Actinomycetes</taxon>
        <taxon>Pseudonocardiales</taxon>
        <taxon>Pseudonocardiaceae</taxon>
        <taxon>Amycolatopsis</taxon>
    </lineage>
</organism>
<proteinExistence type="predicted"/>
<gene>
    <name evidence="1" type="ORF">ORV05_16360</name>
</gene>
<dbReference type="Proteomes" id="UP001163203">
    <property type="component" value="Chromosome"/>
</dbReference>
<evidence type="ECO:0000313" key="1">
    <source>
        <dbReference type="EMBL" id="WAL69271.1"/>
    </source>
</evidence>
<protein>
    <recommendedName>
        <fullName evidence="3">DUF222 domain-containing protein</fullName>
    </recommendedName>
</protein>
<evidence type="ECO:0000313" key="2">
    <source>
        <dbReference type="Proteomes" id="UP001163203"/>
    </source>
</evidence>
<name>A0ABY7BED7_9PSEU</name>
<sequence>MTLRDEFEVLGTEIRELARAWRALEVSVVEDRPPGDGLAVSDRLAEAVTEGVADLAPAVEVVGRRCTARSLHTTAAALLRSRRRIEDDFRSHLAMSALVRSVRGCDHQWRGWARSVSRGADRCAESQCGAEDAMLRCWREAVELAELDKCGASR</sequence>
<dbReference type="EMBL" id="CP113836">
    <property type="protein sequence ID" value="WAL69271.1"/>
    <property type="molecule type" value="Genomic_DNA"/>
</dbReference>
<evidence type="ECO:0008006" key="3">
    <source>
        <dbReference type="Google" id="ProtNLM"/>
    </source>
</evidence>
<accession>A0ABY7BED7</accession>
<keyword evidence="2" id="KW-1185">Reference proteome</keyword>
<reference evidence="1" key="1">
    <citation type="submission" date="2022-11" db="EMBL/GenBank/DDBJ databases">
        <authorList>
            <person name="Mo P."/>
        </authorList>
    </citation>
    <scope>NUCLEOTIDE SEQUENCE</scope>
    <source>
        <strain evidence="1">HUAS 11-8</strain>
    </source>
</reference>
<dbReference type="RefSeq" id="WP_268759358.1">
    <property type="nucleotide sequence ID" value="NZ_CP113836.1"/>
</dbReference>